<keyword evidence="2" id="KW-1185">Reference proteome</keyword>
<evidence type="ECO:0000313" key="2">
    <source>
        <dbReference type="Proteomes" id="UP000295678"/>
    </source>
</evidence>
<dbReference type="OrthoDB" id="9810277at2"/>
<dbReference type="Pfam" id="PF13671">
    <property type="entry name" value="AAA_33"/>
    <property type="match status" value="1"/>
</dbReference>
<gene>
    <name evidence="1" type="ORF">EDC22_11065</name>
</gene>
<dbReference type="InterPro" id="IPR052732">
    <property type="entry name" value="Cell-binding_unc_protein"/>
</dbReference>
<dbReference type="SUPFAM" id="SSF52540">
    <property type="entry name" value="P-loop containing nucleoside triphosphate hydrolases"/>
    <property type="match status" value="1"/>
</dbReference>
<organism evidence="1 2">
    <name type="scientific">Tepidamorphus gemmatus</name>
    <dbReference type="NCBI Taxonomy" id="747076"/>
    <lineage>
        <taxon>Bacteria</taxon>
        <taxon>Pseudomonadati</taxon>
        <taxon>Pseudomonadota</taxon>
        <taxon>Alphaproteobacteria</taxon>
        <taxon>Hyphomicrobiales</taxon>
        <taxon>Tepidamorphaceae</taxon>
        <taxon>Tepidamorphus</taxon>
    </lineage>
</organism>
<dbReference type="RefSeq" id="WP_132807430.1">
    <property type="nucleotide sequence ID" value="NZ_SMAK01000010.1"/>
</dbReference>
<reference evidence="1 2" key="1">
    <citation type="submission" date="2019-03" db="EMBL/GenBank/DDBJ databases">
        <title>Genomic Encyclopedia of Type Strains, Phase IV (KMG-IV): sequencing the most valuable type-strain genomes for metagenomic binning, comparative biology and taxonomic classification.</title>
        <authorList>
            <person name="Goeker M."/>
        </authorList>
    </citation>
    <scope>NUCLEOTIDE SEQUENCE [LARGE SCALE GENOMIC DNA]</scope>
    <source>
        <strain evidence="1 2">DSM 19345</strain>
    </source>
</reference>
<evidence type="ECO:0008006" key="3">
    <source>
        <dbReference type="Google" id="ProtNLM"/>
    </source>
</evidence>
<dbReference type="PANTHER" id="PTHR43883:SF1">
    <property type="entry name" value="GLUCONOKINASE"/>
    <property type="match status" value="1"/>
</dbReference>
<name>A0A4V2UYF6_9HYPH</name>
<dbReference type="InterPro" id="IPR027417">
    <property type="entry name" value="P-loop_NTPase"/>
</dbReference>
<accession>A0A4V2UYF6</accession>
<dbReference type="SUPFAM" id="SSF56112">
    <property type="entry name" value="Protein kinase-like (PK-like)"/>
    <property type="match status" value="1"/>
</dbReference>
<sequence length="524" mass="55775">MSSEQTDTADQAEVAAFLADPLTHGGRADRVKRIDTHAAMIFLAGDDVYKIKRAVRFPFLDFSTLERRRRACAREVELNRAFAPDLYLGVVPITRSPEGHLRIGGRGPVVEWAVHMRRFDETATLDRLAAAGRIDAAMVDALALRVAALHRDATVAGVVAIADRMSRIAAENIGELRDRPDLFAAQAVDRLAAATEAALARLAPLMRRRAAAGHVRRCHGDLHLANIALIDGHPVPFDALEFDEDLATIDVLYDLAFLVMDLWGRGEAGHANRLLNRWLVVRGMSVDDIDGLALLPLFVSMRAAIRAKVGAARLRHLNGRAREAGADAAQAMFRLACAAIAPPPPRLLAIGGLSGTGKTSVAMAIAPDIGPLPGAVVIRSDVLRKVMAGVGEADRLPSEHYTVQASAAVYEAMHDLARRALAAGHAAILDAVHARPGERRAAARVAERAGVPFAGLWLEAPAAALIDRVMARRGDASDADGSVVERQLGYDLGPIDWTPIAAGGDLAATVASVRAALALPLPSS</sequence>
<dbReference type="Proteomes" id="UP000295678">
    <property type="component" value="Unassembled WGS sequence"/>
</dbReference>
<dbReference type="InterPro" id="IPR011009">
    <property type="entry name" value="Kinase-like_dom_sf"/>
</dbReference>
<dbReference type="AlphaFoldDB" id="A0A4V2UYF6"/>
<dbReference type="EMBL" id="SMAK01000010">
    <property type="protein sequence ID" value="TCT07218.1"/>
    <property type="molecule type" value="Genomic_DNA"/>
</dbReference>
<comment type="caution">
    <text evidence="1">The sequence shown here is derived from an EMBL/GenBank/DDBJ whole genome shotgun (WGS) entry which is preliminary data.</text>
</comment>
<proteinExistence type="predicted"/>
<protein>
    <recommendedName>
        <fullName evidence="3">Aminoglycoside phosphotransferase domain-containing protein</fullName>
    </recommendedName>
</protein>
<dbReference type="Gene3D" id="3.40.50.300">
    <property type="entry name" value="P-loop containing nucleotide triphosphate hydrolases"/>
    <property type="match status" value="1"/>
</dbReference>
<evidence type="ECO:0000313" key="1">
    <source>
        <dbReference type="EMBL" id="TCT07218.1"/>
    </source>
</evidence>
<dbReference type="Gene3D" id="3.90.1200.10">
    <property type="match status" value="1"/>
</dbReference>
<dbReference type="PANTHER" id="PTHR43883">
    <property type="entry name" value="SLR0207 PROTEIN"/>
    <property type="match status" value="1"/>
</dbReference>